<dbReference type="RefSeq" id="WP_240991361.1">
    <property type="nucleotide sequence ID" value="NZ_LT984814.1"/>
</dbReference>
<protein>
    <submittedName>
        <fullName evidence="10">Oligopeptide transporter subunit ATP-binding component of ABC superfamily</fullName>
    </submittedName>
</protein>
<name>A0A9Q7V1D7_9BURK</name>
<keyword evidence="3" id="KW-0813">Transport</keyword>
<dbReference type="PANTHER" id="PTHR43297">
    <property type="entry name" value="OLIGOPEPTIDE TRANSPORT ATP-BINDING PROTEIN APPD"/>
    <property type="match status" value="1"/>
</dbReference>
<dbReference type="Pfam" id="PF08352">
    <property type="entry name" value="oligo_HPY"/>
    <property type="match status" value="1"/>
</dbReference>
<dbReference type="Gene3D" id="3.40.50.300">
    <property type="entry name" value="P-loop containing nucleotide triphosphate hydrolases"/>
    <property type="match status" value="1"/>
</dbReference>
<keyword evidence="6" id="KW-0547">Nucleotide-binding</keyword>
<dbReference type="Proteomes" id="UP000254259">
    <property type="component" value="Plasmid CBM2636_mp"/>
</dbReference>
<dbReference type="SUPFAM" id="SSF52540">
    <property type="entry name" value="P-loop containing nucleoside triphosphate hydrolases"/>
    <property type="match status" value="1"/>
</dbReference>
<dbReference type="InterPro" id="IPR003439">
    <property type="entry name" value="ABC_transporter-like_ATP-bd"/>
</dbReference>
<dbReference type="CDD" id="cd03257">
    <property type="entry name" value="ABC_NikE_OppD_transporters"/>
    <property type="match status" value="1"/>
</dbReference>
<geneLocation type="plasmid" evidence="11">
    <name>cbm2636_mp</name>
</geneLocation>
<comment type="similarity">
    <text evidence="2">Belongs to the ABC transporter superfamily.</text>
</comment>
<dbReference type="InterPro" id="IPR013563">
    <property type="entry name" value="Oligopep_ABC_C"/>
</dbReference>
<dbReference type="InterPro" id="IPR050388">
    <property type="entry name" value="ABC_Ni/Peptide_Import"/>
</dbReference>
<evidence type="ECO:0000256" key="8">
    <source>
        <dbReference type="ARBA" id="ARBA00023136"/>
    </source>
</evidence>
<accession>A0A9Q7V1D7</accession>
<dbReference type="Pfam" id="PF00005">
    <property type="entry name" value="ABC_tran"/>
    <property type="match status" value="1"/>
</dbReference>
<dbReference type="GO" id="GO:0015833">
    <property type="term" value="P:peptide transport"/>
    <property type="evidence" value="ECO:0007669"/>
    <property type="project" value="InterPro"/>
</dbReference>
<evidence type="ECO:0000259" key="9">
    <source>
        <dbReference type="PROSITE" id="PS50893"/>
    </source>
</evidence>
<sequence>MMTSVASHTTSAGQPLLAVTDLRTEFVLPQGLLRAVDGVSFTLEAGKTLGVVGESGSGKSVLARSLIGLLPAGVARTPAGRIDFNGRDLRQLGERDMRGVRGKEIAMIFQDPLTSLNPVLTIGRQLEQVLRQHTDLSARAARERAVELLADVGIADPRQRAGEYAHRLSGGMRQRVVIAIALACTPRLLIADEPTTALDVTVQAQILDLLRRLQERHAMAMLLITHNFGVVAEMCDDVAVMYAGRMVEQGSVADVLQRPRMRYTHALLQSVPRADAEPHARLPAIPGQPPDLSAPPAGCRFAPRCAARAGQCDSAVPAAMPAGGGHFYACWHPVQENLT</sequence>
<evidence type="ECO:0000313" key="10">
    <source>
        <dbReference type="EMBL" id="SPD68521.1"/>
    </source>
</evidence>
<evidence type="ECO:0000256" key="5">
    <source>
        <dbReference type="ARBA" id="ARBA00022519"/>
    </source>
</evidence>
<keyword evidence="10" id="KW-0614">Plasmid</keyword>
<dbReference type="NCBIfam" id="TIGR01727">
    <property type="entry name" value="oligo_HPY"/>
    <property type="match status" value="1"/>
</dbReference>
<dbReference type="GO" id="GO:0005524">
    <property type="term" value="F:ATP binding"/>
    <property type="evidence" value="ECO:0007669"/>
    <property type="project" value="UniProtKB-KW"/>
</dbReference>
<evidence type="ECO:0000256" key="7">
    <source>
        <dbReference type="ARBA" id="ARBA00022840"/>
    </source>
</evidence>
<gene>
    <name evidence="10" type="primary">oppD</name>
    <name evidence="10" type="ORF">CBM2636_MP21371</name>
</gene>
<keyword evidence="4" id="KW-1003">Cell membrane</keyword>
<dbReference type="PROSITE" id="PS00211">
    <property type="entry name" value="ABC_TRANSPORTER_1"/>
    <property type="match status" value="1"/>
</dbReference>
<comment type="subcellular location">
    <subcellularLocation>
        <location evidence="1">Cell inner membrane</location>
        <topology evidence="1">Peripheral membrane protein</topology>
    </subcellularLocation>
</comment>
<evidence type="ECO:0000256" key="4">
    <source>
        <dbReference type="ARBA" id="ARBA00022475"/>
    </source>
</evidence>
<dbReference type="InterPro" id="IPR017871">
    <property type="entry name" value="ABC_transporter-like_CS"/>
</dbReference>
<dbReference type="EMBL" id="LT984814">
    <property type="protein sequence ID" value="SPD68521.1"/>
    <property type="molecule type" value="Genomic_DNA"/>
</dbReference>
<dbReference type="GO" id="GO:0055085">
    <property type="term" value="P:transmembrane transport"/>
    <property type="evidence" value="ECO:0007669"/>
    <property type="project" value="UniProtKB-ARBA"/>
</dbReference>
<dbReference type="GO" id="GO:0005886">
    <property type="term" value="C:plasma membrane"/>
    <property type="evidence" value="ECO:0007669"/>
    <property type="project" value="UniProtKB-SubCell"/>
</dbReference>
<proteinExistence type="inferred from homology"/>
<feature type="domain" description="ABC transporter" evidence="9">
    <location>
        <begin position="17"/>
        <end position="268"/>
    </location>
</feature>
<evidence type="ECO:0000256" key="6">
    <source>
        <dbReference type="ARBA" id="ARBA00022741"/>
    </source>
</evidence>
<dbReference type="SMART" id="SM00382">
    <property type="entry name" value="AAA"/>
    <property type="match status" value="1"/>
</dbReference>
<evidence type="ECO:0000256" key="3">
    <source>
        <dbReference type="ARBA" id="ARBA00022448"/>
    </source>
</evidence>
<dbReference type="InterPro" id="IPR027417">
    <property type="entry name" value="P-loop_NTPase"/>
</dbReference>
<dbReference type="FunFam" id="3.40.50.300:FF:000016">
    <property type="entry name" value="Oligopeptide ABC transporter ATP-binding component"/>
    <property type="match status" value="1"/>
</dbReference>
<dbReference type="PANTHER" id="PTHR43297:SF2">
    <property type="entry name" value="DIPEPTIDE TRANSPORT ATP-BINDING PROTEIN DPPD"/>
    <property type="match status" value="1"/>
</dbReference>
<dbReference type="AlphaFoldDB" id="A0A9Q7V1D7"/>
<keyword evidence="8" id="KW-0472">Membrane</keyword>
<evidence type="ECO:0000256" key="2">
    <source>
        <dbReference type="ARBA" id="ARBA00005417"/>
    </source>
</evidence>
<keyword evidence="7 10" id="KW-0067">ATP-binding</keyword>
<reference evidence="10 11" key="1">
    <citation type="submission" date="2018-01" db="EMBL/GenBank/DDBJ databases">
        <authorList>
            <person name="Clerissi C."/>
        </authorList>
    </citation>
    <scope>NUCLEOTIDE SEQUENCE [LARGE SCALE GENOMIC DNA]</scope>
    <source>
        <strain evidence="10">Cupriavidus taiwanensis SWF 66322</strain>
        <plasmid evidence="11">cbm2636_mp</plasmid>
    </source>
</reference>
<evidence type="ECO:0000313" key="11">
    <source>
        <dbReference type="Proteomes" id="UP000254259"/>
    </source>
</evidence>
<evidence type="ECO:0000256" key="1">
    <source>
        <dbReference type="ARBA" id="ARBA00004417"/>
    </source>
</evidence>
<organism evidence="10 11">
    <name type="scientific">Cupriavidus taiwanensis</name>
    <dbReference type="NCBI Taxonomy" id="164546"/>
    <lineage>
        <taxon>Bacteria</taxon>
        <taxon>Pseudomonadati</taxon>
        <taxon>Pseudomonadota</taxon>
        <taxon>Betaproteobacteria</taxon>
        <taxon>Burkholderiales</taxon>
        <taxon>Burkholderiaceae</taxon>
        <taxon>Cupriavidus</taxon>
    </lineage>
</organism>
<keyword evidence="5" id="KW-0997">Cell inner membrane</keyword>
<dbReference type="GO" id="GO:0016887">
    <property type="term" value="F:ATP hydrolysis activity"/>
    <property type="evidence" value="ECO:0007669"/>
    <property type="project" value="InterPro"/>
</dbReference>
<dbReference type="InterPro" id="IPR003593">
    <property type="entry name" value="AAA+_ATPase"/>
</dbReference>
<dbReference type="PROSITE" id="PS50893">
    <property type="entry name" value="ABC_TRANSPORTER_2"/>
    <property type="match status" value="1"/>
</dbReference>